<accession>A0ABR9GFQ1</accession>
<evidence type="ECO:0000256" key="1">
    <source>
        <dbReference type="SAM" id="MobiDB-lite"/>
    </source>
</evidence>
<organism evidence="2 3">
    <name type="scientific">Dyella acidiphila</name>
    <dbReference type="NCBI Taxonomy" id="2775866"/>
    <lineage>
        <taxon>Bacteria</taxon>
        <taxon>Pseudomonadati</taxon>
        <taxon>Pseudomonadota</taxon>
        <taxon>Gammaproteobacteria</taxon>
        <taxon>Lysobacterales</taxon>
        <taxon>Rhodanobacteraceae</taxon>
        <taxon>Dyella</taxon>
    </lineage>
</organism>
<evidence type="ECO:0000313" key="3">
    <source>
        <dbReference type="Proteomes" id="UP000651010"/>
    </source>
</evidence>
<name>A0ABR9GFQ1_9GAMM</name>
<dbReference type="RefSeq" id="WP_192557695.1">
    <property type="nucleotide sequence ID" value="NZ_JACZZA010000018.1"/>
</dbReference>
<dbReference type="Proteomes" id="UP000651010">
    <property type="component" value="Unassembled WGS sequence"/>
</dbReference>
<feature type="region of interest" description="Disordered" evidence="1">
    <location>
        <begin position="34"/>
        <end position="60"/>
    </location>
</feature>
<evidence type="ECO:0000313" key="2">
    <source>
        <dbReference type="EMBL" id="MBE1162846.1"/>
    </source>
</evidence>
<comment type="caution">
    <text evidence="2">The sequence shown here is derived from an EMBL/GenBank/DDBJ whole genome shotgun (WGS) entry which is preliminary data.</text>
</comment>
<gene>
    <name evidence="2" type="ORF">IGX34_20885</name>
</gene>
<dbReference type="EMBL" id="JACZZA010000018">
    <property type="protein sequence ID" value="MBE1162846.1"/>
    <property type="molecule type" value="Genomic_DNA"/>
</dbReference>
<reference evidence="2 3" key="1">
    <citation type="submission" date="2020-09" db="EMBL/GenBank/DDBJ databases">
        <title>Dyella sp. 7MK23 isolated from forest soil.</title>
        <authorList>
            <person name="Fu J."/>
        </authorList>
    </citation>
    <scope>NUCLEOTIDE SEQUENCE [LARGE SCALE GENOMIC DNA]</scope>
    <source>
        <strain evidence="2 3">7MK23</strain>
    </source>
</reference>
<keyword evidence="3" id="KW-1185">Reference proteome</keyword>
<protein>
    <submittedName>
        <fullName evidence="2">Uncharacterized protein</fullName>
    </submittedName>
</protein>
<proteinExistence type="predicted"/>
<sequence>MSDTSKPLTAATIHSVYSGAKVVSVVEQAKDFKSTNSFARDATHPGTAPEKPKAEKKRPR</sequence>